<dbReference type="InterPro" id="IPR002898">
    <property type="entry name" value="MotA_ExbB_proton_chnl"/>
</dbReference>
<dbReference type="PANTHER" id="PTHR30625">
    <property type="entry name" value="PROTEIN TOLQ"/>
    <property type="match status" value="1"/>
</dbReference>
<evidence type="ECO:0000256" key="5">
    <source>
        <dbReference type="ARBA" id="ARBA00023136"/>
    </source>
</evidence>
<keyword evidence="3 7" id="KW-0812">Transmembrane</keyword>
<dbReference type="Pfam" id="PF01618">
    <property type="entry name" value="MotA_ExbB"/>
    <property type="match status" value="1"/>
</dbReference>
<dbReference type="InterPro" id="IPR050790">
    <property type="entry name" value="ExbB/TolQ_transport"/>
</dbReference>
<feature type="transmembrane region" description="Helical" evidence="7">
    <location>
        <begin position="12"/>
        <end position="33"/>
    </location>
</feature>
<evidence type="ECO:0000256" key="1">
    <source>
        <dbReference type="ARBA" id="ARBA00004651"/>
    </source>
</evidence>
<evidence type="ECO:0000313" key="9">
    <source>
        <dbReference type="EMBL" id="MBA0087503.1"/>
    </source>
</evidence>
<evidence type="ECO:0000256" key="3">
    <source>
        <dbReference type="ARBA" id="ARBA00022692"/>
    </source>
</evidence>
<dbReference type="Proteomes" id="UP000567293">
    <property type="component" value="Unassembled WGS sequence"/>
</dbReference>
<protein>
    <submittedName>
        <fullName evidence="9">MotA/TolQ/ExbB proton channel family protein</fullName>
    </submittedName>
</protein>
<evidence type="ECO:0000259" key="8">
    <source>
        <dbReference type="Pfam" id="PF01618"/>
    </source>
</evidence>
<dbReference type="GO" id="GO:0017038">
    <property type="term" value="P:protein import"/>
    <property type="evidence" value="ECO:0007669"/>
    <property type="project" value="TreeGrafter"/>
</dbReference>
<reference evidence="9" key="1">
    <citation type="submission" date="2020-06" db="EMBL/GenBank/DDBJ databases">
        <title>Legume-microbial interactions unlock mineral nutrients during tropical forest succession.</title>
        <authorList>
            <person name="Epihov D.Z."/>
        </authorList>
    </citation>
    <scope>NUCLEOTIDE SEQUENCE [LARGE SCALE GENOMIC DNA]</scope>
    <source>
        <strain evidence="9">Pan2503</strain>
    </source>
</reference>
<dbReference type="EMBL" id="JACDQQ010002037">
    <property type="protein sequence ID" value="MBA0087503.1"/>
    <property type="molecule type" value="Genomic_DNA"/>
</dbReference>
<comment type="subcellular location">
    <subcellularLocation>
        <location evidence="1">Cell membrane</location>
        <topology evidence="1">Multi-pass membrane protein</topology>
    </subcellularLocation>
    <subcellularLocation>
        <location evidence="6">Membrane</location>
        <topology evidence="6">Multi-pass membrane protein</topology>
    </subcellularLocation>
</comment>
<keyword evidence="2" id="KW-1003">Cell membrane</keyword>
<keyword evidence="10" id="KW-1185">Reference proteome</keyword>
<feature type="domain" description="MotA/TolQ/ExbB proton channel" evidence="8">
    <location>
        <begin position="75"/>
        <end position="203"/>
    </location>
</feature>
<proteinExistence type="inferred from homology"/>
<gene>
    <name evidence="9" type="ORF">HRJ53_21160</name>
</gene>
<dbReference type="GO" id="GO:0005886">
    <property type="term" value="C:plasma membrane"/>
    <property type="evidence" value="ECO:0007669"/>
    <property type="project" value="UniProtKB-SubCell"/>
</dbReference>
<keyword evidence="6" id="KW-0653">Protein transport</keyword>
<evidence type="ECO:0000313" key="10">
    <source>
        <dbReference type="Proteomes" id="UP000567293"/>
    </source>
</evidence>
<organism evidence="9 10">
    <name type="scientific">Candidatus Acidiferrum panamense</name>
    <dbReference type="NCBI Taxonomy" id="2741543"/>
    <lineage>
        <taxon>Bacteria</taxon>
        <taxon>Pseudomonadati</taxon>
        <taxon>Acidobacteriota</taxon>
        <taxon>Terriglobia</taxon>
        <taxon>Candidatus Acidiferrales</taxon>
        <taxon>Candidatus Acidiferrum</taxon>
    </lineage>
</organism>
<comment type="caution">
    <text evidence="9">The sequence shown here is derived from an EMBL/GenBank/DDBJ whole genome shotgun (WGS) entry which is preliminary data.</text>
</comment>
<evidence type="ECO:0000256" key="7">
    <source>
        <dbReference type="SAM" id="Phobius"/>
    </source>
</evidence>
<evidence type="ECO:0000256" key="2">
    <source>
        <dbReference type="ARBA" id="ARBA00022475"/>
    </source>
</evidence>
<feature type="transmembrane region" description="Helical" evidence="7">
    <location>
        <begin position="167"/>
        <end position="189"/>
    </location>
</feature>
<comment type="similarity">
    <text evidence="6">Belongs to the exbB/tolQ family.</text>
</comment>
<keyword evidence="5 7" id="KW-0472">Membrane</keyword>
<accession>A0A7V8NU64</accession>
<feature type="transmembrane region" description="Helical" evidence="7">
    <location>
        <begin position="124"/>
        <end position="147"/>
    </location>
</feature>
<keyword evidence="4 7" id="KW-1133">Transmembrane helix</keyword>
<evidence type="ECO:0000256" key="6">
    <source>
        <dbReference type="RuleBase" id="RU004057"/>
    </source>
</evidence>
<keyword evidence="6" id="KW-0813">Transport</keyword>
<name>A0A7V8NU64_9BACT</name>
<sequence length="246" mass="25913">MNLSELLGHVGIFGGAVIFSLALLSVFSVGMIIDKHRRFSLASRQSEKFKPEFKKFLHGGDVKDLIEAGKLHQNSYVAQVVSAGVSEYDGVIQNGGDPSASLELVTSALRDSISETLIQLKRGLGFLATIGSTAPFVGLFGTVVGIINAFRSIAATGSGGMSVVSGGIAEALVSTALGIFVAIPAVVAFNQFTGKLETFHVEMNRASSQLVNRLFKIPALKGLDVEEMAEVKAPAVKKEGPAYATR</sequence>
<dbReference type="AlphaFoldDB" id="A0A7V8NU64"/>
<dbReference type="PANTHER" id="PTHR30625:SF3">
    <property type="entry name" value="TOL-PAL SYSTEM PROTEIN TOLQ"/>
    <property type="match status" value="1"/>
</dbReference>
<evidence type="ECO:0000256" key="4">
    <source>
        <dbReference type="ARBA" id="ARBA00022989"/>
    </source>
</evidence>